<dbReference type="GO" id="GO:0004714">
    <property type="term" value="F:transmembrane receptor protein tyrosine kinase activity"/>
    <property type="evidence" value="ECO:0007669"/>
    <property type="project" value="UniProtKB-EC"/>
</dbReference>
<keyword evidence="8" id="KW-0732">Signal</keyword>
<dbReference type="PROSITE" id="PS51550">
    <property type="entry name" value="EPH_LBD"/>
    <property type="match status" value="1"/>
</dbReference>
<dbReference type="Pfam" id="PF25599">
    <property type="entry name" value="Ephrin_CRD"/>
    <property type="match status" value="1"/>
</dbReference>
<dbReference type="CDD" id="cd00055">
    <property type="entry name" value="EGF_Lam"/>
    <property type="match status" value="1"/>
</dbReference>
<feature type="domain" description="Fibronectin type-III" evidence="9">
    <location>
        <begin position="634"/>
        <end position="726"/>
    </location>
</feature>
<dbReference type="Pfam" id="PF00041">
    <property type="entry name" value="fn3"/>
    <property type="match status" value="4"/>
</dbReference>
<evidence type="ECO:0000256" key="4">
    <source>
        <dbReference type="ARBA" id="ARBA00022840"/>
    </source>
</evidence>
<dbReference type="EMBL" id="MU826356">
    <property type="protein sequence ID" value="KAJ7379738.1"/>
    <property type="molecule type" value="Genomic_DNA"/>
</dbReference>
<dbReference type="InterPro" id="IPR003961">
    <property type="entry name" value="FN3_dom"/>
</dbReference>
<evidence type="ECO:0000256" key="8">
    <source>
        <dbReference type="SAM" id="SignalP"/>
    </source>
</evidence>
<dbReference type="OrthoDB" id="4062651at2759"/>
<dbReference type="InterPro" id="IPR050449">
    <property type="entry name" value="Ephrin_rcpt_TKs"/>
</dbReference>
<evidence type="ECO:0000256" key="7">
    <source>
        <dbReference type="ARBA" id="ARBA00023170"/>
    </source>
</evidence>
<evidence type="ECO:0000313" key="11">
    <source>
        <dbReference type="EMBL" id="KAJ7379738.1"/>
    </source>
</evidence>
<keyword evidence="3" id="KW-0547">Nucleotide-binding</keyword>
<protein>
    <submittedName>
        <fullName evidence="11">Ephrin type-A receptor 5</fullName>
        <ecNumber evidence="11">2.7.10.1</ecNumber>
    </submittedName>
</protein>
<dbReference type="Pfam" id="PF01404">
    <property type="entry name" value="Ephrin_lbd"/>
    <property type="match status" value="1"/>
</dbReference>
<proteinExistence type="predicted"/>
<dbReference type="SUPFAM" id="SSF49785">
    <property type="entry name" value="Galactose-binding domain-like"/>
    <property type="match status" value="1"/>
</dbReference>
<dbReference type="PANTHER" id="PTHR46877">
    <property type="entry name" value="EPH RECEPTOR A5"/>
    <property type="match status" value="1"/>
</dbReference>
<feature type="domain" description="Fibronectin type-III" evidence="9">
    <location>
        <begin position="405"/>
        <end position="497"/>
    </location>
</feature>
<evidence type="ECO:0000259" key="10">
    <source>
        <dbReference type="PROSITE" id="PS51550"/>
    </source>
</evidence>
<feature type="chain" id="PRO_5040803289" evidence="8">
    <location>
        <begin position="21"/>
        <end position="799"/>
    </location>
</feature>
<dbReference type="EC" id="2.7.10.1" evidence="11"/>
<feature type="domain" description="Eph LBD" evidence="10">
    <location>
        <begin position="1"/>
        <end position="196"/>
    </location>
</feature>
<dbReference type="PANTHER" id="PTHR46877:SF14">
    <property type="entry name" value="RECEPTOR PROTEIN-TYROSINE KINASE"/>
    <property type="match status" value="1"/>
</dbReference>
<organism evidence="11 12">
    <name type="scientific">Desmophyllum pertusum</name>
    <dbReference type="NCBI Taxonomy" id="174260"/>
    <lineage>
        <taxon>Eukaryota</taxon>
        <taxon>Metazoa</taxon>
        <taxon>Cnidaria</taxon>
        <taxon>Anthozoa</taxon>
        <taxon>Hexacorallia</taxon>
        <taxon>Scleractinia</taxon>
        <taxon>Caryophylliina</taxon>
        <taxon>Caryophylliidae</taxon>
        <taxon>Desmophyllum</taxon>
    </lineage>
</organism>
<evidence type="ECO:0000256" key="1">
    <source>
        <dbReference type="ARBA" id="ARBA00004167"/>
    </source>
</evidence>
<gene>
    <name evidence="11" type="primary">EPHA5_1</name>
    <name evidence="11" type="ORF">OS493_014145</name>
</gene>
<dbReference type="SUPFAM" id="SSF49265">
    <property type="entry name" value="Fibronectin type III"/>
    <property type="match status" value="2"/>
</dbReference>
<evidence type="ECO:0000259" key="9">
    <source>
        <dbReference type="PROSITE" id="PS50853"/>
    </source>
</evidence>
<dbReference type="InterPro" id="IPR013783">
    <property type="entry name" value="Ig-like_fold"/>
</dbReference>
<feature type="domain" description="Fibronectin type-III" evidence="9">
    <location>
        <begin position="287"/>
        <end position="404"/>
    </location>
</feature>
<keyword evidence="7 11" id="KW-0675">Receptor</keyword>
<comment type="subcellular location">
    <subcellularLocation>
        <location evidence="1">Membrane</location>
        <topology evidence="1">Single-pass membrane protein</topology>
    </subcellularLocation>
</comment>
<accession>A0A9X0CZ46</accession>
<keyword evidence="2" id="KW-0812">Transmembrane</keyword>
<dbReference type="InterPro" id="IPR036116">
    <property type="entry name" value="FN3_sf"/>
</dbReference>
<dbReference type="InterPro" id="IPR008979">
    <property type="entry name" value="Galactose-bd-like_sf"/>
</dbReference>
<evidence type="ECO:0000256" key="5">
    <source>
        <dbReference type="ARBA" id="ARBA00022989"/>
    </source>
</evidence>
<name>A0A9X0CZ46_9CNID</name>
<keyword evidence="5" id="KW-1133">Transmembrane helix</keyword>
<feature type="domain" description="Fibronectin type-III" evidence="9">
    <location>
        <begin position="517"/>
        <end position="630"/>
    </location>
</feature>
<sequence length="799" mass="89482">MQHFWTAIFATLTFIAGTSSSKVVLENKPGCDSCNWVWNTFQAVNAQVPGWVGRSNPARYSVCDVSLSPSVPRPNSWLRSDLITVNEAKRIDITVEYLIRSCSNFQPNNGGPYCENVFGVYVNQSDNKLDQYPDPLNNTAAYEKVAELQVTGVRTVKTTNVLIKGKYVILAFHDYGSCRVLYSVKVTYNVCPEETLSDSLVSLPRTVAPANDSESIQVEGNCENNTVQEQGSLSVHCDSNGEWNISGLQGRCICKENMQNVGGKCEACPDGKYNDQNGLNCTVLPSMPKNIHVLFVNQSTVVIRWLPPAITGDQTHVFYDVECRKPCDLNGDDNKCMNESCGGDVTYIRNKEGLNVTKVMIANLSTFVNYTFKIYAMNRVSEVAKRRHGVEANFTIITVRTNGSVPGTPEVSVEQPTSVVIVSWTLEQMNGIIKDYHVTYIRKDESSDSKTLTTQKMEQRFEDLIPGKTYEFQVFAVNDVGRGPTGVKTFTLKIKDACPEGKYNDQNGLNCTVLPSMPRNVHVLFVNQSTVVIRWLPPAITGDETHVFYDVKCRKPCDDDHDNKCDDESCGSDVTYIPYKDGLNVTEVMITNLSTFVNYTFKIYAMNRASEVAKWRHGVEANFTTITVRTNGSIPGKPYVSVEQPTSVVIVSWTLQQKNGIIKDYHVTYTREDDSSDNKTLTTQKMKQRFEDLMAGKTYEFQVFAVNNFGRGPTGVKTFTLKLKDGAQFVTGPEDTQDYRARGCDRSESSTKNCLHQGKCGKRIYSDESTRLVCLCPIDLTGKYIWLGDRCEMHIMQQQ</sequence>
<dbReference type="SMART" id="SM00615">
    <property type="entry name" value="EPH_lbd"/>
    <property type="match status" value="1"/>
</dbReference>
<dbReference type="GO" id="GO:0005886">
    <property type="term" value="C:plasma membrane"/>
    <property type="evidence" value="ECO:0007669"/>
    <property type="project" value="TreeGrafter"/>
</dbReference>
<keyword evidence="6" id="KW-0472">Membrane</keyword>
<keyword evidence="4" id="KW-0067">ATP-binding</keyword>
<comment type="caution">
    <text evidence="11">The sequence shown here is derived from an EMBL/GenBank/DDBJ whole genome shotgun (WGS) entry which is preliminary data.</text>
</comment>
<evidence type="ECO:0000256" key="2">
    <source>
        <dbReference type="ARBA" id="ARBA00022692"/>
    </source>
</evidence>
<dbReference type="CDD" id="cd00063">
    <property type="entry name" value="FN3"/>
    <property type="match status" value="4"/>
</dbReference>
<dbReference type="SMART" id="SM00060">
    <property type="entry name" value="FN3"/>
    <property type="match status" value="4"/>
</dbReference>
<dbReference type="InterPro" id="IPR001090">
    <property type="entry name" value="Ephrin_rcpt_lig-bd_dom"/>
</dbReference>
<dbReference type="PROSITE" id="PS50853">
    <property type="entry name" value="FN3"/>
    <property type="match status" value="4"/>
</dbReference>
<keyword evidence="11" id="KW-0808">Transferase</keyword>
<dbReference type="AlphaFoldDB" id="A0A9X0CZ46"/>
<keyword evidence="12" id="KW-1185">Reference proteome</keyword>
<dbReference type="InterPro" id="IPR002049">
    <property type="entry name" value="LE_dom"/>
</dbReference>
<dbReference type="Gene3D" id="2.60.120.260">
    <property type="entry name" value="Galactose-binding domain-like"/>
    <property type="match status" value="1"/>
</dbReference>
<reference evidence="11" key="1">
    <citation type="submission" date="2023-01" db="EMBL/GenBank/DDBJ databases">
        <title>Genome assembly of the deep-sea coral Lophelia pertusa.</title>
        <authorList>
            <person name="Herrera S."/>
            <person name="Cordes E."/>
        </authorList>
    </citation>
    <scope>NUCLEOTIDE SEQUENCE</scope>
    <source>
        <strain evidence="11">USNM1676648</strain>
        <tissue evidence="11">Polyp</tissue>
    </source>
</reference>
<dbReference type="Proteomes" id="UP001163046">
    <property type="component" value="Unassembled WGS sequence"/>
</dbReference>
<dbReference type="GO" id="GO:0005524">
    <property type="term" value="F:ATP binding"/>
    <property type="evidence" value="ECO:0007669"/>
    <property type="project" value="UniProtKB-KW"/>
</dbReference>
<dbReference type="Gene3D" id="2.60.40.1770">
    <property type="entry name" value="ephrin a2 ectodomain"/>
    <property type="match status" value="1"/>
</dbReference>
<evidence type="ECO:0000313" key="12">
    <source>
        <dbReference type="Proteomes" id="UP001163046"/>
    </source>
</evidence>
<feature type="signal peptide" evidence="8">
    <location>
        <begin position="1"/>
        <end position="20"/>
    </location>
</feature>
<dbReference type="Gene3D" id="2.60.40.10">
    <property type="entry name" value="Immunoglobulins"/>
    <property type="match status" value="4"/>
</dbReference>
<evidence type="ECO:0000256" key="6">
    <source>
        <dbReference type="ARBA" id="ARBA00023136"/>
    </source>
</evidence>
<evidence type="ECO:0000256" key="3">
    <source>
        <dbReference type="ARBA" id="ARBA00022741"/>
    </source>
</evidence>